<sequence length="225" mass="25967">MASKSFRSLAAAAAHCEKLGLGYDCVSERNGRRYVVKGNPSPSSNPRRKRKRGKETKAEREARLESWRDLREDIRDSKDRERGARETRDEELVDIGADCDTRRKQTTTVCKARRGEARDDYQDRRDMAAAELAKSGLRYTKSESDSLAEQNVPDDLIPIWRKLRHKISYSMQPDDRAVRFIEIYAEDRENLEAAEWAEHEARGTDEALWREYQAAQEAEPGDTPF</sequence>
<evidence type="ECO:0000313" key="2">
    <source>
        <dbReference type="EMBL" id="KKN33944.1"/>
    </source>
</evidence>
<protein>
    <submittedName>
        <fullName evidence="2">Uncharacterized protein</fullName>
    </submittedName>
</protein>
<feature type="compositionally biased region" description="Basic and acidic residues" evidence="1">
    <location>
        <begin position="55"/>
        <end position="66"/>
    </location>
</feature>
<dbReference type="AlphaFoldDB" id="A0A0F9PUS6"/>
<organism evidence="2">
    <name type="scientific">marine sediment metagenome</name>
    <dbReference type="NCBI Taxonomy" id="412755"/>
    <lineage>
        <taxon>unclassified sequences</taxon>
        <taxon>metagenomes</taxon>
        <taxon>ecological metagenomes</taxon>
    </lineage>
</organism>
<comment type="caution">
    <text evidence="2">The sequence shown here is derived from an EMBL/GenBank/DDBJ whole genome shotgun (WGS) entry which is preliminary data.</text>
</comment>
<proteinExistence type="predicted"/>
<accession>A0A0F9PUS6</accession>
<evidence type="ECO:0000256" key="1">
    <source>
        <dbReference type="SAM" id="MobiDB-lite"/>
    </source>
</evidence>
<name>A0A0F9PUS6_9ZZZZ</name>
<reference evidence="2" key="1">
    <citation type="journal article" date="2015" name="Nature">
        <title>Complex archaea that bridge the gap between prokaryotes and eukaryotes.</title>
        <authorList>
            <person name="Spang A."/>
            <person name="Saw J.H."/>
            <person name="Jorgensen S.L."/>
            <person name="Zaremba-Niedzwiedzka K."/>
            <person name="Martijn J."/>
            <person name="Lind A.E."/>
            <person name="van Eijk R."/>
            <person name="Schleper C."/>
            <person name="Guy L."/>
            <person name="Ettema T.J."/>
        </authorList>
    </citation>
    <scope>NUCLEOTIDE SEQUENCE</scope>
</reference>
<dbReference type="EMBL" id="LAZR01002138">
    <property type="protein sequence ID" value="KKN33944.1"/>
    <property type="molecule type" value="Genomic_DNA"/>
</dbReference>
<gene>
    <name evidence="2" type="ORF">LCGC14_0798620</name>
</gene>
<feature type="region of interest" description="Disordered" evidence="1">
    <location>
        <begin position="33"/>
        <end position="66"/>
    </location>
</feature>